<keyword evidence="4" id="KW-0281">Fimbrium</keyword>
<evidence type="ECO:0000256" key="4">
    <source>
        <dbReference type="ARBA" id="ARBA00023263"/>
    </source>
</evidence>
<dbReference type="Gene3D" id="2.60.40.1090">
    <property type="entry name" value="Fimbrial-type adhesion domain"/>
    <property type="match status" value="1"/>
</dbReference>
<evidence type="ECO:0000256" key="2">
    <source>
        <dbReference type="ARBA" id="ARBA00006671"/>
    </source>
</evidence>
<accession>A0A0H3FJF1</accession>
<dbReference type="KEGG" id="rah:Rahaq_3523"/>
<dbReference type="Proteomes" id="UP001598201">
    <property type="component" value="Unassembled WGS sequence"/>
</dbReference>
<dbReference type="GO" id="GO:0043709">
    <property type="term" value="P:cell adhesion involved in single-species biofilm formation"/>
    <property type="evidence" value="ECO:0007669"/>
    <property type="project" value="TreeGrafter"/>
</dbReference>
<proteinExistence type="inferred from homology"/>
<dbReference type="InterPro" id="IPR008966">
    <property type="entry name" value="Adhesion_dom_sf"/>
</dbReference>
<dbReference type="HOGENOM" id="CLU_088965_2_1_6"/>
<dbReference type="InterPro" id="IPR050263">
    <property type="entry name" value="Bact_Fimbrial_Adh_Pro"/>
</dbReference>
<evidence type="ECO:0000256" key="3">
    <source>
        <dbReference type="ARBA" id="ARBA00022729"/>
    </source>
</evidence>
<reference evidence="6 8" key="2">
    <citation type="journal article" date="2012" name="J. Bacteriol.">
        <title>Complete Genome Sequence of Rahnella sp. Strain Y9602, a Gammaproteobacterium Isolate from Metal- and Radionuclide-Contaminated Soil.</title>
        <authorList>
            <person name="Martinez R.J."/>
            <person name="Bruce D."/>
            <person name="Detter C."/>
            <person name="Goodwin L.A."/>
            <person name="Han J."/>
            <person name="Han C.S."/>
            <person name="Held B."/>
            <person name="Land M.L."/>
            <person name="Mikhailova N."/>
            <person name="Nolan M."/>
            <person name="Pennacchio L."/>
            <person name="Pitluck S."/>
            <person name="Tapia R."/>
            <person name="Woyke T."/>
            <person name="Sobecky P.A."/>
        </authorList>
    </citation>
    <scope>NUCLEOTIDE SEQUENCE [LARGE SCALE GENOMIC DNA]</scope>
    <source>
        <strain evidence="6 8">Y9602</strain>
    </source>
</reference>
<gene>
    <name evidence="6" type="ordered locus">Rahaq_3523</name>
    <name evidence="7" type="ORF">ACFPK4_03000</name>
</gene>
<dbReference type="eggNOG" id="COG3539">
    <property type="taxonomic scope" value="Bacteria"/>
</dbReference>
<dbReference type="GO" id="GO:0009289">
    <property type="term" value="C:pilus"/>
    <property type="evidence" value="ECO:0007669"/>
    <property type="project" value="UniProtKB-SubCell"/>
</dbReference>
<protein>
    <submittedName>
        <fullName evidence="6 7">Fimbrial protein</fullName>
    </submittedName>
</protein>
<feature type="signal peptide" evidence="5">
    <location>
        <begin position="1"/>
        <end position="24"/>
    </location>
</feature>
<sequence precursor="true">MKKIKTLFPLSVFCLAFGSLSAQAADLGLITFDGAVSDTTCEITTNNGIAANNVTISMPVVTKAAVDVTTRAAGGVGAKEFELMLNDCAESVKKASVSFSSQQFAELSSGTLKPDATVSGSAQNVSVALYNNTATNVSQVLIGDPTDVAQSVALVEGRGVFAYKAAYVPSADWSATNSVQSGKVNTNVTFTMNYE</sequence>
<dbReference type="OrthoDB" id="6555787at2"/>
<dbReference type="SUPFAM" id="SSF49401">
    <property type="entry name" value="Bacterial adhesins"/>
    <property type="match status" value="1"/>
</dbReference>
<keyword evidence="9" id="KW-1185">Reference proteome</keyword>
<name>A0A0H3FJF1_RAHSY</name>
<feature type="chain" id="PRO_5002609070" evidence="5">
    <location>
        <begin position="25"/>
        <end position="195"/>
    </location>
</feature>
<dbReference type="PANTHER" id="PTHR33420:SF3">
    <property type="entry name" value="FIMBRIAL SUBUNIT ELFA"/>
    <property type="match status" value="1"/>
</dbReference>
<comment type="similarity">
    <text evidence="2">Belongs to the fimbrial protein family.</text>
</comment>
<dbReference type="EMBL" id="CP002505">
    <property type="protein sequence ID" value="ADW75115.1"/>
    <property type="molecule type" value="Genomic_DNA"/>
</dbReference>
<comment type="subcellular location">
    <subcellularLocation>
        <location evidence="1">Fimbrium</location>
    </subcellularLocation>
</comment>
<dbReference type="EMBL" id="JBHUCJ010000004">
    <property type="protein sequence ID" value="MFD3222486.1"/>
    <property type="molecule type" value="Genomic_DNA"/>
</dbReference>
<evidence type="ECO:0000256" key="5">
    <source>
        <dbReference type="SAM" id="SignalP"/>
    </source>
</evidence>
<evidence type="ECO:0000313" key="9">
    <source>
        <dbReference type="Proteomes" id="UP001598201"/>
    </source>
</evidence>
<dbReference type="PANTHER" id="PTHR33420">
    <property type="entry name" value="FIMBRIAL SUBUNIT ELFA-RELATED"/>
    <property type="match status" value="1"/>
</dbReference>
<keyword evidence="3 5" id="KW-0732">Signal</keyword>
<dbReference type="AlphaFoldDB" id="A0A0H3FJF1"/>
<organism evidence="6 8">
    <name type="scientific">Rahnella sp. (strain Y9602)</name>
    <dbReference type="NCBI Taxonomy" id="2703885"/>
    <lineage>
        <taxon>Bacteria</taxon>
        <taxon>Pseudomonadati</taxon>
        <taxon>Pseudomonadota</taxon>
        <taxon>Gammaproteobacteria</taxon>
        <taxon>Enterobacterales</taxon>
        <taxon>Yersiniaceae</taxon>
        <taxon>Rahnella</taxon>
    </lineage>
</organism>
<evidence type="ECO:0000313" key="7">
    <source>
        <dbReference type="EMBL" id="MFD3222486.1"/>
    </source>
</evidence>
<reference evidence="8" key="1">
    <citation type="submission" date="2011-01" db="EMBL/GenBank/DDBJ databases">
        <title>Complete sequence of chromosome of Rahnella sp. Y9602.</title>
        <authorList>
            <consortium name="US DOE Joint Genome Institute"/>
            <person name="Lucas S."/>
            <person name="Copeland A."/>
            <person name="Lapidus A."/>
            <person name="Cheng J.-F."/>
            <person name="Goodwin L."/>
            <person name="Pitluck S."/>
            <person name="Lu M."/>
            <person name="Detter J.C."/>
            <person name="Han C."/>
            <person name="Tapia R."/>
            <person name="Land M."/>
            <person name="Hauser L."/>
            <person name="Kyrpides N."/>
            <person name="Ivanova N."/>
            <person name="Ovchinnikova G."/>
            <person name="Pagani I."/>
            <person name="Sobecky P.A."/>
            <person name="Martinez R.J."/>
            <person name="Woyke T."/>
        </authorList>
    </citation>
    <scope>NUCLEOTIDE SEQUENCE [LARGE SCALE GENOMIC DNA]</scope>
    <source>
        <strain evidence="8">Y9602</strain>
    </source>
</reference>
<dbReference type="GeneID" id="95420220"/>
<dbReference type="RefSeq" id="WP_013576807.1">
    <property type="nucleotide sequence ID" value="NC_015061.1"/>
</dbReference>
<evidence type="ECO:0000313" key="8">
    <source>
        <dbReference type="Proteomes" id="UP000007257"/>
    </source>
</evidence>
<dbReference type="Proteomes" id="UP000007257">
    <property type="component" value="Chromosome"/>
</dbReference>
<evidence type="ECO:0000256" key="1">
    <source>
        <dbReference type="ARBA" id="ARBA00004561"/>
    </source>
</evidence>
<reference evidence="7 9" key="3">
    <citation type="submission" date="2024-09" db="EMBL/GenBank/DDBJ databases">
        <title>Genomes of Rahnella.</title>
        <authorList>
            <person name="Mnguni F.C."/>
            <person name="Shin G.Y."/>
            <person name="Coutinho T."/>
        </authorList>
    </citation>
    <scope>NUCLEOTIDE SEQUENCE [LARGE SCALE GENOMIC DNA]</scope>
    <source>
        <strain evidence="7 9">20WA0057</strain>
    </source>
</reference>
<dbReference type="InterPro" id="IPR036937">
    <property type="entry name" value="Adhesion_dom_fimbrial_sf"/>
</dbReference>
<evidence type="ECO:0000313" key="6">
    <source>
        <dbReference type="EMBL" id="ADW75115.1"/>
    </source>
</evidence>